<dbReference type="InterPro" id="IPR031168">
    <property type="entry name" value="G_TrmE"/>
</dbReference>
<dbReference type="InterPro" id="IPR018948">
    <property type="entry name" value="GTP-bd_TrmE_N"/>
</dbReference>
<dbReference type="PANTHER" id="PTHR42714:SF2">
    <property type="entry name" value="TRNA MODIFICATION GTPASE GTPBP3, MITOCHONDRIAL"/>
    <property type="match status" value="1"/>
</dbReference>
<dbReference type="Pfam" id="PF01926">
    <property type="entry name" value="MMR_HSR1"/>
    <property type="match status" value="1"/>
</dbReference>
<feature type="binding site" evidence="6">
    <location>
        <position position="232"/>
    </location>
    <ligand>
        <name>Mg(2+)</name>
        <dbReference type="ChEBI" id="CHEBI:18420"/>
    </ligand>
</feature>
<dbReference type="InterPro" id="IPR005225">
    <property type="entry name" value="Small_GTP-bd"/>
</dbReference>
<keyword evidence="6" id="KW-0963">Cytoplasm</keyword>
<dbReference type="CDD" id="cd14858">
    <property type="entry name" value="TrmE_N"/>
    <property type="match status" value="1"/>
</dbReference>
<feature type="binding site" evidence="6">
    <location>
        <begin position="228"/>
        <end position="233"/>
    </location>
    <ligand>
        <name>GTP</name>
        <dbReference type="ChEBI" id="CHEBI:37565"/>
    </ligand>
</feature>
<dbReference type="Pfam" id="PF10396">
    <property type="entry name" value="TrmE_N"/>
    <property type="match status" value="1"/>
</dbReference>
<evidence type="ECO:0000256" key="7">
    <source>
        <dbReference type="RuleBase" id="RU003313"/>
    </source>
</evidence>
<organism evidence="9 10">
    <name type="scientific">Candidatus Acutalibacter pullistercoris</name>
    <dbReference type="NCBI Taxonomy" id="2838418"/>
    <lineage>
        <taxon>Bacteria</taxon>
        <taxon>Bacillati</taxon>
        <taxon>Bacillota</taxon>
        <taxon>Clostridia</taxon>
        <taxon>Eubacteriales</taxon>
        <taxon>Acutalibacteraceae</taxon>
        <taxon>Acutalibacter</taxon>
    </lineage>
</organism>
<keyword evidence="6" id="KW-0378">Hydrolase</keyword>
<feature type="binding site" evidence="6">
    <location>
        <position position="122"/>
    </location>
    <ligand>
        <name>(6S)-5-formyl-5,6,7,8-tetrahydrofolate</name>
        <dbReference type="ChEBI" id="CHEBI:57457"/>
    </ligand>
</feature>
<keyword evidence="4 6" id="KW-0630">Potassium</keyword>
<dbReference type="InterPro" id="IPR006073">
    <property type="entry name" value="GTP-bd"/>
</dbReference>
<keyword evidence="6" id="KW-0479">Metal-binding</keyword>
<protein>
    <recommendedName>
        <fullName evidence="6">tRNA modification GTPase MnmE</fullName>
        <ecNumber evidence="6">3.6.-.-</ecNumber>
    </recommendedName>
</protein>
<dbReference type="InterPro" id="IPR027368">
    <property type="entry name" value="MnmE_dom2"/>
</dbReference>
<dbReference type="PROSITE" id="PS51709">
    <property type="entry name" value="G_TRME"/>
    <property type="match status" value="1"/>
</dbReference>
<dbReference type="AlphaFoldDB" id="A0A9D2C1D8"/>
<evidence type="ECO:0000313" key="10">
    <source>
        <dbReference type="Proteomes" id="UP000823915"/>
    </source>
</evidence>
<keyword evidence="5 6" id="KW-0342">GTP-binding</keyword>
<dbReference type="GO" id="GO:0030488">
    <property type="term" value="P:tRNA methylation"/>
    <property type="evidence" value="ECO:0007669"/>
    <property type="project" value="TreeGrafter"/>
</dbReference>
<keyword evidence="6" id="KW-0460">Magnesium</keyword>
<reference evidence="9" key="1">
    <citation type="journal article" date="2021" name="PeerJ">
        <title>Extensive microbial diversity within the chicken gut microbiome revealed by metagenomics and culture.</title>
        <authorList>
            <person name="Gilroy R."/>
            <person name="Ravi A."/>
            <person name="Getino M."/>
            <person name="Pursley I."/>
            <person name="Horton D.L."/>
            <person name="Alikhan N.F."/>
            <person name="Baker D."/>
            <person name="Gharbi K."/>
            <person name="Hall N."/>
            <person name="Watson M."/>
            <person name="Adriaenssens E.M."/>
            <person name="Foster-Nyarko E."/>
            <person name="Jarju S."/>
            <person name="Secka A."/>
            <person name="Antonio M."/>
            <person name="Oren A."/>
            <person name="Chaudhuri R.R."/>
            <person name="La Ragione R."/>
            <person name="Hildebrand F."/>
            <person name="Pallen M.J."/>
        </authorList>
    </citation>
    <scope>NUCLEOTIDE SEQUENCE</scope>
    <source>
        <strain evidence="9">1282</strain>
    </source>
</reference>
<accession>A0A9D2C1D8</accession>
<feature type="domain" description="TrmE-type G" evidence="8">
    <location>
        <begin position="218"/>
        <end position="375"/>
    </location>
</feature>
<dbReference type="Gene3D" id="3.40.50.300">
    <property type="entry name" value="P-loop containing nucleotide triphosphate hydrolases"/>
    <property type="match status" value="1"/>
</dbReference>
<dbReference type="EMBL" id="DXDU01000117">
    <property type="protein sequence ID" value="HIY26951.1"/>
    <property type="molecule type" value="Genomic_DNA"/>
</dbReference>
<evidence type="ECO:0000256" key="5">
    <source>
        <dbReference type="ARBA" id="ARBA00023134"/>
    </source>
</evidence>
<dbReference type="GO" id="GO:0005525">
    <property type="term" value="F:GTP binding"/>
    <property type="evidence" value="ECO:0007669"/>
    <property type="project" value="UniProtKB-UniRule"/>
</dbReference>
<comment type="caution">
    <text evidence="9">The sequence shown here is derived from an EMBL/GenBank/DDBJ whole genome shotgun (WGS) entry which is preliminary data.</text>
</comment>
<comment type="cofactor">
    <cofactor evidence="6">
        <name>K(+)</name>
        <dbReference type="ChEBI" id="CHEBI:29103"/>
    </cofactor>
    <text evidence="6">Binds 1 potassium ion per subunit.</text>
</comment>
<reference evidence="9" key="2">
    <citation type="submission" date="2021-04" db="EMBL/GenBank/DDBJ databases">
        <authorList>
            <person name="Gilroy R."/>
        </authorList>
    </citation>
    <scope>NUCLEOTIDE SEQUENCE</scope>
    <source>
        <strain evidence="9">1282</strain>
    </source>
</reference>
<dbReference type="PANTHER" id="PTHR42714">
    <property type="entry name" value="TRNA MODIFICATION GTPASE GTPBP3"/>
    <property type="match status" value="1"/>
</dbReference>
<dbReference type="InterPro" id="IPR004520">
    <property type="entry name" value="GTPase_MnmE"/>
</dbReference>
<feature type="binding site" evidence="6">
    <location>
        <begin position="272"/>
        <end position="275"/>
    </location>
    <ligand>
        <name>GTP</name>
        <dbReference type="ChEBI" id="CHEBI:37565"/>
    </ligand>
</feature>
<comment type="function">
    <text evidence="6">Exhibits a very high intrinsic GTPase hydrolysis rate. Involved in the addition of a carboxymethylaminomethyl (cmnm) group at the wobble position (U34) of certain tRNAs, forming tRNA-cmnm(5)s(2)U34.</text>
</comment>
<dbReference type="InterPro" id="IPR025867">
    <property type="entry name" value="MnmE_helical"/>
</dbReference>
<dbReference type="Gene3D" id="3.30.1360.120">
    <property type="entry name" value="Probable tRNA modification gtpase trme, domain 1"/>
    <property type="match status" value="1"/>
</dbReference>
<feature type="binding site" evidence="6">
    <location>
        <position position="21"/>
    </location>
    <ligand>
        <name>(6S)-5-formyl-5,6,7,8-tetrahydrofolate</name>
        <dbReference type="ChEBI" id="CHEBI:57457"/>
    </ligand>
</feature>
<dbReference type="Pfam" id="PF12631">
    <property type="entry name" value="MnmE_helical"/>
    <property type="match status" value="1"/>
</dbReference>
<comment type="subunit">
    <text evidence="6">Homodimer. Heterotetramer of two MnmE and two MnmG subunits.</text>
</comment>
<evidence type="ECO:0000256" key="6">
    <source>
        <dbReference type="HAMAP-Rule" id="MF_00379"/>
    </source>
</evidence>
<dbReference type="CDD" id="cd04164">
    <property type="entry name" value="trmE"/>
    <property type="match status" value="1"/>
</dbReference>
<keyword evidence="2 6" id="KW-0819">tRNA processing</keyword>
<evidence type="ECO:0000313" key="9">
    <source>
        <dbReference type="EMBL" id="HIY26951.1"/>
    </source>
</evidence>
<dbReference type="NCBIfam" id="TIGR00231">
    <property type="entry name" value="small_GTP"/>
    <property type="match status" value="1"/>
</dbReference>
<dbReference type="InterPro" id="IPR027417">
    <property type="entry name" value="P-loop_NTPase"/>
</dbReference>
<evidence type="ECO:0000256" key="3">
    <source>
        <dbReference type="ARBA" id="ARBA00022741"/>
    </source>
</evidence>
<feature type="binding site" evidence="6">
    <location>
        <position position="453"/>
    </location>
    <ligand>
        <name>(6S)-5-formyl-5,6,7,8-tetrahydrofolate</name>
        <dbReference type="ChEBI" id="CHEBI:57457"/>
    </ligand>
</feature>
<dbReference type="HAMAP" id="MF_00379">
    <property type="entry name" value="GTPase_MnmE"/>
    <property type="match status" value="1"/>
</dbReference>
<dbReference type="SUPFAM" id="SSF52540">
    <property type="entry name" value="P-loop containing nucleoside triphosphate hydrolases"/>
    <property type="match status" value="1"/>
</dbReference>
<name>A0A9D2C1D8_9FIRM</name>
<dbReference type="GO" id="GO:0005829">
    <property type="term" value="C:cytosol"/>
    <property type="evidence" value="ECO:0007669"/>
    <property type="project" value="TreeGrafter"/>
</dbReference>
<dbReference type="EC" id="3.6.-.-" evidence="6"/>
<dbReference type="Proteomes" id="UP000823915">
    <property type="component" value="Unassembled WGS sequence"/>
</dbReference>
<dbReference type="GO" id="GO:0003924">
    <property type="term" value="F:GTPase activity"/>
    <property type="evidence" value="ECO:0007669"/>
    <property type="project" value="UniProtKB-UniRule"/>
</dbReference>
<gene>
    <name evidence="6 9" type="primary">mnmE</name>
    <name evidence="6" type="synonym">trmE</name>
    <name evidence="9" type="ORF">H9838_07260</name>
</gene>
<evidence type="ECO:0000256" key="4">
    <source>
        <dbReference type="ARBA" id="ARBA00022958"/>
    </source>
</evidence>
<feature type="binding site" evidence="6">
    <location>
        <begin position="247"/>
        <end position="253"/>
    </location>
    <ligand>
        <name>GTP</name>
        <dbReference type="ChEBI" id="CHEBI:37565"/>
    </ligand>
</feature>
<evidence type="ECO:0000256" key="1">
    <source>
        <dbReference type="ARBA" id="ARBA00011043"/>
    </source>
</evidence>
<comment type="similarity">
    <text evidence="1 6 7">Belongs to the TRAFAC class TrmE-Era-EngA-EngB-Septin-like GTPase superfamily. TrmE GTPase family.</text>
</comment>
<feature type="binding site" evidence="6">
    <location>
        <position position="253"/>
    </location>
    <ligand>
        <name>Mg(2+)</name>
        <dbReference type="ChEBI" id="CHEBI:18420"/>
    </ligand>
</feature>
<dbReference type="Gene3D" id="1.20.120.430">
    <property type="entry name" value="tRNA modification GTPase MnmE domain 2"/>
    <property type="match status" value="1"/>
</dbReference>
<evidence type="ECO:0000259" key="8">
    <source>
        <dbReference type="PROSITE" id="PS51709"/>
    </source>
</evidence>
<dbReference type="NCBIfam" id="TIGR00450">
    <property type="entry name" value="mnmE_trmE_thdF"/>
    <property type="match status" value="1"/>
</dbReference>
<dbReference type="GO" id="GO:0046872">
    <property type="term" value="F:metal ion binding"/>
    <property type="evidence" value="ECO:0007669"/>
    <property type="project" value="UniProtKB-KW"/>
</dbReference>
<dbReference type="InterPro" id="IPR027266">
    <property type="entry name" value="TrmE/GcvT-like"/>
</dbReference>
<proteinExistence type="inferred from homology"/>
<feature type="binding site" evidence="6">
    <location>
        <position position="83"/>
    </location>
    <ligand>
        <name>(6S)-5-formyl-5,6,7,8-tetrahydrofolate</name>
        <dbReference type="ChEBI" id="CHEBI:57457"/>
    </ligand>
</feature>
<evidence type="ECO:0000256" key="2">
    <source>
        <dbReference type="ARBA" id="ARBA00022694"/>
    </source>
</evidence>
<comment type="caution">
    <text evidence="6">Lacks conserved residue(s) required for the propagation of feature annotation.</text>
</comment>
<sequence length="453" mass="48011">METTIAAISTGNAPGGIGIVRISGPQARDVGDRVFRGKKKLRDMEGYTAALGGAFTPEGEKLDQVVALVFAGPKSYTGEDVVELSCHGGLYVTQRLLELVLQAGAQPAGPGEFTRRAFLNGKMDLTQAEAVMELIGASGEQAAREAEAGSGGALSRRVEAMAQELTQLGAHLAAWADFPEEDVPAVEHQELRQSLTQLEEELKELLSGFATGQIFREGVRTVIAGRPNAGKSTLMNLLAGCQRSIVTQYAGTTRDVVEDTVLLGGIPLRLADTAGLRETEDPVESIGVAAARERLRTAQLVLAVFDSSQLLGKEDFSLMEELSAVPAVAVVNKTDLPTQVDLEAIRQRFSHVAFLSAASGEGLGELEAQVKDLLGTGKFDPSAGTLFTARQRRQAELALESLEEARGALDLGLTLDAVTVCVEDALGALYALTGKQVSEEVVDQVFETFCVGK</sequence>
<dbReference type="GO" id="GO:0002098">
    <property type="term" value="P:tRNA wobble uridine modification"/>
    <property type="evidence" value="ECO:0007669"/>
    <property type="project" value="TreeGrafter"/>
</dbReference>
<comment type="subcellular location">
    <subcellularLocation>
        <location evidence="6">Cytoplasm</location>
    </subcellularLocation>
</comment>
<keyword evidence="3 6" id="KW-0547">Nucleotide-binding</keyword>